<accession>A0A7U4E7H3</accession>
<organism evidence="1 2">
    <name type="scientific">Runella slithyformis (strain ATCC 29530 / DSM 19594 / LMG 11500 / NCIMB 11436 / LSU 4)</name>
    <dbReference type="NCBI Taxonomy" id="761193"/>
    <lineage>
        <taxon>Bacteria</taxon>
        <taxon>Pseudomonadati</taxon>
        <taxon>Bacteroidota</taxon>
        <taxon>Cytophagia</taxon>
        <taxon>Cytophagales</taxon>
        <taxon>Spirosomataceae</taxon>
        <taxon>Runella</taxon>
    </lineage>
</organism>
<evidence type="ECO:0000313" key="2">
    <source>
        <dbReference type="Proteomes" id="UP000000493"/>
    </source>
</evidence>
<proteinExistence type="predicted"/>
<gene>
    <name evidence="1" type="ordered locus">Runsl_4349</name>
</gene>
<dbReference type="EMBL" id="CP002859">
    <property type="protein sequence ID" value="AEI50681.1"/>
    <property type="molecule type" value="Genomic_DNA"/>
</dbReference>
<sequence>MKLKEETWQSLSNTGEPVTRVYQKRNRITSFTHHLSLLLAPKAFGILNLNIRTFKTPPSPSPNRYVYSYDKNKINKQWVTLVLP</sequence>
<name>A0A7U4E7H3_RUNSL</name>
<keyword evidence="2" id="KW-1185">Reference proteome</keyword>
<dbReference type="Proteomes" id="UP000000493">
    <property type="component" value="Chromosome"/>
</dbReference>
<dbReference type="KEGG" id="rsi:Runsl_4349"/>
<protein>
    <submittedName>
        <fullName evidence="1">Uncharacterized protein</fullName>
    </submittedName>
</protein>
<evidence type="ECO:0000313" key="1">
    <source>
        <dbReference type="EMBL" id="AEI50681.1"/>
    </source>
</evidence>
<dbReference type="AlphaFoldDB" id="A0A7U4E7H3"/>
<reference evidence="2" key="1">
    <citation type="submission" date="2011-06" db="EMBL/GenBank/DDBJ databases">
        <title>The complete genome of chromosome of Runella slithyformis DSM 19594.</title>
        <authorList>
            <consortium name="US DOE Joint Genome Institute (JGI-PGF)"/>
            <person name="Lucas S."/>
            <person name="Han J."/>
            <person name="Lapidus A."/>
            <person name="Bruce D."/>
            <person name="Goodwin L."/>
            <person name="Pitluck S."/>
            <person name="Peters L."/>
            <person name="Kyrpides N."/>
            <person name="Mavromatis K."/>
            <person name="Ivanova N."/>
            <person name="Ovchinnikova G."/>
            <person name="Zhang X."/>
            <person name="Misra M."/>
            <person name="Detter J.C."/>
            <person name="Tapia R."/>
            <person name="Han C."/>
            <person name="Land M."/>
            <person name="Hauser L."/>
            <person name="Markowitz V."/>
            <person name="Cheng J.-F."/>
            <person name="Hugenholtz P."/>
            <person name="Woyke T."/>
            <person name="Wu D."/>
            <person name="Tindall B."/>
            <person name="Faehrich R."/>
            <person name="Brambilla E."/>
            <person name="Klenk H.-P."/>
            <person name="Eisen J.A."/>
        </authorList>
    </citation>
    <scope>NUCLEOTIDE SEQUENCE [LARGE SCALE GENOMIC DNA]</scope>
    <source>
        <strain evidence="2">ATCC 29530 / DSM 19594 / LMG 11500 / NCIMB 11436 / LSU 4</strain>
    </source>
</reference>
<reference evidence="1 2" key="2">
    <citation type="journal article" date="2012" name="Stand. Genomic Sci.">
        <title>Complete genome sequence of the aquatic bacterium Runella slithyformis type strain (LSU 4(T)).</title>
        <authorList>
            <person name="Copeland A."/>
            <person name="Zhang X."/>
            <person name="Misra M."/>
            <person name="Lapidus A."/>
            <person name="Nolan M."/>
            <person name="Lucas S."/>
            <person name="Deshpande S."/>
            <person name="Cheng J.F."/>
            <person name="Tapia R."/>
            <person name="Goodwin L.A."/>
            <person name="Pitluck S."/>
            <person name="Liolios K."/>
            <person name="Pagani I."/>
            <person name="Ivanova N."/>
            <person name="Mikhailova N."/>
            <person name="Pati A."/>
            <person name="Chen A."/>
            <person name="Palaniappan K."/>
            <person name="Land M."/>
            <person name="Hauser L."/>
            <person name="Pan C."/>
            <person name="Jeffries C.D."/>
            <person name="Detter J.C."/>
            <person name="Brambilla E.M."/>
            <person name="Rohde M."/>
            <person name="Djao O.D."/>
            <person name="Goker M."/>
            <person name="Sikorski J."/>
            <person name="Tindall B.J."/>
            <person name="Woyke T."/>
            <person name="Bristow J."/>
            <person name="Eisen J.A."/>
            <person name="Markowitz V."/>
            <person name="Hugenholtz P."/>
            <person name="Kyrpides N.C."/>
            <person name="Klenk H.P."/>
            <person name="Mavromatis K."/>
        </authorList>
    </citation>
    <scope>NUCLEOTIDE SEQUENCE [LARGE SCALE GENOMIC DNA]</scope>
    <source>
        <strain evidence="2">ATCC 29530 / DSM 19594 / LMG 11500 / NCIMB 11436 / LSU 4</strain>
    </source>
</reference>